<name>A0A9D1NM75_9BACT</name>
<gene>
    <name evidence="1" type="ORF">IAC79_03840</name>
</gene>
<evidence type="ECO:0008006" key="3">
    <source>
        <dbReference type="Google" id="ProtNLM"/>
    </source>
</evidence>
<reference evidence="1" key="1">
    <citation type="submission" date="2020-10" db="EMBL/GenBank/DDBJ databases">
        <authorList>
            <person name="Gilroy R."/>
        </authorList>
    </citation>
    <scope>NUCLEOTIDE SEQUENCE</scope>
    <source>
        <strain evidence="1">35461</strain>
    </source>
</reference>
<reference evidence="1" key="2">
    <citation type="journal article" date="2021" name="PeerJ">
        <title>Extensive microbial diversity within the chicken gut microbiome revealed by metagenomics and culture.</title>
        <authorList>
            <person name="Gilroy R."/>
            <person name="Ravi A."/>
            <person name="Getino M."/>
            <person name="Pursley I."/>
            <person name="Horton D.L."/>
            <person name="Alikhan N.F."/>
            <person name="Baker D."/>
            <person name="Gharbi K."/>
            <person name="Hall N."/>
            <person name="Watson M."/>
            <person name="Adriaenssens E.M."/>
            <person name="Foster-Nyarko E."/>
            <person name="Jarju S."/>
            <person name="Secka A."/>
            <person name="Antonio M."/>
            <person name="Oren A."/>
            <person name="Chaudhuri R.R."/>
            <person name="La Ragione R."/>
            <person name="Hildebrand F."/>
            <person name="Pallen M.J."/>
        </authorList>
    </citation>
    <scope>NUCLEOTIDE SEQUENCE</scope>
    <source>
        <strain evidence="1">35461</strain>
    </source>
</reference>
<dbReference type="Proteomes" id="UP000886845">
    <property type="component" value="Unassembled WGS sequence"/>
</dbReference>
<dbReference type="Gene3D" id="3.40.50.620">
    <property type="entry name" value="HUPs"/>
    <property type="match status" value="1"/>
</dbReference>
<protein>
    <recommendedName>
        <fullName evidence="3">tRNA(Ile)-lysidine synthetase</fullName>
    </recommendedName>
</protein>
<evidence type="ECO:0000313" key="1">
    <source>
        <dbReference type="EMBL" id="HIV09226.1"/>
    </source>
</evidence>
<proteinExistence type="predicted"/>
<dbReference type="InterPro" id="IPR014729">
    <property type="entry name" value="Rossmann-like_a/b/a_fold"/>
</dbReference>
<sequence>DLRVWRPLLDETHAAQVAWLRERDRVWVEDVSNADLSIPRNAIRRVLAPLLPHFTAGANAAADLLAEESACLNRLAEAATASRTAQALELRPGTDATLARRALRAWLPTTLTRRQTEALLALPVGGVTQVEGGLGVRRVGDWTWVRL</sequence>
<dbReference type="EMBL" id="DVOR01000122">
    <property type="protein sequence ID" value="HIV09226.1"/>
    <property type="molecule type" value="Genomic_DNA"/>
</dbReference>
<comment type="caution">
    <text evidence="1">The sequence shown here is derived from an EMBL/GenBank/DDBJ whole genome shotgun (WGS) entry which is preliminary data.</text>
</comment>
<dbReference type="SUPFAM" id="SSF52402">
    <property type="entry name" value="Adenine nucleotide alpha hydrolases-like"/>
    <property type="match status" value="1"/>
</dbReference>
<evidence type="ECO:0000313" key="2">
    <source>
        <dbReference type="Proteomes" id="UP000886845"/>
    </source>
</evidence>
<accession>A0A9D1NM75</accession>
<dbReference type="AlphaFoldDB" id="A0A9D1NM75"/>
<feature type="non-terminal residue" evidence="1">
    <location>
        <position position="1"/>
    </location>
</feature>
<organism evidence="1 2">
    <name type="scientific">Candidatus Spyradenecus faecavium</name>
    <dbReference type="NCBI Taxonomy" id="2840947"/>
    <lineage>
        <taxon>Bacteria</taxon>
        <taxon>Pseudomonadati</taxon>
        <taxon>Lentisphaerota</taxon>
        <taxon>Lentisphaeria</taxon>
        <taxon>Lentisphaerales</taxon>
        <taxon>Lentisphaeraceae</taxon>
        <taxon>Lentisphaeraceae incertae sedis</taxon>
        <taxon>Candidatus Spyradenecus</taxon>
    </lineage>
</organism>